<dbReference type="EMBL" id="JBELQE010000105">
    <property type="protein sequence ID" value="MER2252336.1"/>
    <property type="molecule type" value="Genomic_DNA"/>
</dbReference>
<organism evidence="2 3">
    <name type="scientific">Methylorubrum podarium</name>
    <dbReference type="NCBI Taxonomy" id="200476"/>
    <lineage>
        <taxon>Bacteria</taxon>
        <taxon>Pseudomonadati</taxon>
        <taxon>Pseudomonadota</taxon>
        <taxon>Alphaproteobacteria</taxon>
        <taxon>Hyphomicrobiales</taxon>
        <taxon>Methylobacteriaceae</taxon>
        <taxon>Methylorubrum</taxon>
    </lineage>
</organism>
<gene>
    <name evidence="2" type="ORF">ABS772_20650</name>
</gene>
<feature type="domain" description="HPr kinase/phosphorylase C-terminal" evidence="1">
    <location>
        <begin position="14"/>
        <end position="145"/>
    </location>
</feature>
<dbReference type="InterPro" id="IPR027417">
    <property type="entry name" value="P-loop_NTPase"/>
</dbReference>
<evidence type="ECO:0000313" key="3">
    <source>
        <dbReference type="Proteomes" id="UP001480955"/>
    </source>
</evidence>
<protein>
    <submittedName>
        <fullName evidence="2">HPr kinase/phosphatase C-terminal domain-containing protein</fullName>
    </submittedName>
</protein>
<dbReference type="GO" id="GO:0016301">
    <property type="term" value="F:kinase activity"/>
    <property type="evidence" value="ECO:0007669"/>
    <property type="project" value="UniProtKB-KW"/>
</dbReference>
<name>A0ABV1QSD7_9HYPH</name>
<evidence type="ECO:0000259" key="1">
    <source>
        <dbReference type="Pfam" id="PF07475"/>
    </source>
</evidence>
<dbReference type="SUPFAM" id="SSF53795">
    <property type="entry name" value="PEP carboxykinase-like"/>
    <property type="match status" value="1"/>
</dbReference>
<comment type="caution">
    <text evidence="2">The sequence shown here is derived from an EMBL/GenBank/DDBJ whole genome shotgun (WGS) entry which is preliminary data.</text>
</comment>
<dbReference type="Gene3D" id="3.40.50.300">
    <property type="entry name" value="P-loop containing nucleotide triphosphate hydrolases"/>
    <property type="match status" value="1"/>
</dbReference>
<reference evidence="2 3" key="1">
    <citation type="submission" date="2024-06" db="EMBL/GenBank/DDBJ databases">
        <authorList>
            <person name="Campbell A.G."/>
        </authorList>
    </citation>
    <scope>NUCLEOTIDE SEQUENCE [LARGE SCALE GENOMIC DNA]</scope>
    <source>
        <strain evidence="2 3">EM12</strain>
    </source>
</reference>
<keyword evidence="2" id="KW-0418">Kinase</keyword>
<keyword evidence="3" id="KW-1185">Reference proteome</keyword>
<keyword evidence="2" id="KW-0808">Transferase</keyword>
<sequence>MSGEAAPEGEPTQAAAQETVHASCVLLDEAGVLIRGPSGSGKSALCLALLDRFFLEGRHARLVGDDRVRLEAHYGRLVARPHPALAGLIEIRGLGIRRLATHAPAAVLRLVVDLVPEAERFPERLPDSAASALLLGVAVPRLALEPRHPREYLIREALQAGVAMRTHPAALVPGGARDV</sequence>
<dbReference type="Proteomes" id="UP001480955">
    <property type="component" value="Unassembled WGS sequence"/>
</dbReference>
<dbReference type="RefSeq" id="WP_350396612.1">
    <property type="nucleotide sequence ID" value="NZ_JBELQE010000105.1"/>
</dbReference>
<dbReference type="Pfam" id="PF07475">
    <property type="entry name" value="Hpr_kinase_C"/>
    <property type="match status" value="1"/>
</dbReference>
<accession>A0ABV1QSD7</accession>
<proteinExistence type="predicted"/>
<dbReference type="InterPro" id="IPR011104">
    <property type="entry name" value="Hpr_kin/Pase_C"/>
</dbReference>
<dbReference type="CDD" id="cd01918">
    <property type="entry name" value="HprK_C"/>
    <property type="match status" value="1"/>
</dbReference>
<evidence type="ECO:0000313" key="2">
    <source>
        <dbReference type="EMBL" id="MER2252336.1"/>
    </source>
</evidence>